<evidence type="ECO:0000256" key="10">
    <source>
        <dbReference type="ARBA" id="ARBA00023224"/>
    </source>
</evidence>
<dbReference type="InterPro" id="IPR017452">
    <property type="entry name" value="GPCR_Rhodpsn_7TM"/>
</dbReference>
<evidence type="ECO:0000313" key="15">
    <source>
        <dbReference type="Proteomes" id="UP001174136"/>
    </source>
</evidence>
<dbReference type="SUPFAM" id="SSF81321">
    <property type="entry name" value="Family A G protein-coupled receptor-like"/>
    <property type="match status" value="1"/>
</dbReference>
<organism evidence="14 15">
    <name type="scientific">Merluccius polli</name>
    <name type="common">Benguela hake</name>
    <name type="synonym">Merluccius cadenati</name>
    <dbReference type="NCBI Taxonomy" id="89951"/>
    <lineage>
        <taxon>Eukaryota</taxon>
        <taxon>Metazoa</taxon>
        <taxon>Chordata</taxon>
        <taxon>Craniata</taxon>
        <taxon>Vertebrata</taxon>
        <taxon>Euteleostomi</taxon>
        <taxon>Actinopterygii</taxon>
        <taxon>Neopterygii</taxon>
        <taxon>Teleostei</taxon>
        <taxon>Neoteleostei</taxon>
        <taxon>Acanthomorphata</taxon>
        <taxon>Zeiogadaria</taxon>
        <taxon>Gadariae</taxon>
        <taxon>Gadiformes</taxon>
        <taxon>Gadoidei</taxon>
        <taxon>Merlucciidae</taxon>
        <taxon>Merluccius</taxon>
    </lineage>
</organism>
<keyword evidence="15" id="KW-1185">Reference proteome</keyword>
<gene>
    <name evidence="14" type="primary">SSTR5_0</name>
    <name evidence="14" type="ORF">N1851_000312</name>
</gene>
<accession>A0AA47P9T5</accession>
<keyword evidence="7" id="KW-1015">Disulfide bond</keyword>
<dbReference type="Proteomes" id="UP001174136">
    <property type="component" value="Unassembled WGS sequence"/>
</dbReference>
<keyword evidence="2" id="KW-1003">Cell membrane</keyword>
<comment type="caution">
    <text evidence="14">The sequence shown here is derived from an EMBL/GenBank/DDBJ whole genome shotgun (WGS) entry which is preliminary data.</text>
</comment>
<evidence type="ECO:0000256" key="9">
    <source>
        <dbReference type="ARBA" id="ARBA00023180"/>
    </source>
</evidence>
<dbReference type="GO" id="GO:0005886">
    <property type="term" value="C:plasma membrane"/>
    <property type="evidence" value="ECO:0007669"/>
    <property type="project" value="UniProtKB-SubCell"/>
</dbReference>
<feature type="transmembrane region" description="Helical" evidence="12">
    <location>
        <begin position="293"/>
        <end position="316"/>
    </location>
</feature>
<comment type="subcellular location">
    <subcellularLocation>
        <location evidence="1">Cell membrane</location>
        <topology evidence="1">Multi-pass membrane protein</topology>
    </subcellularLocation>
</comment>
<dbReference type="GO" id="GO:0050796">
    <property type="term" value="P:regulation of insulin secretion"/>
    <property type="evidence" value="ECO:0007669"/>
    <property type="project" value="TreeGrafter"/>
</dbReference>
<evidence type="ECO:0000256" key="6">
    <source>
        <dbReference type="ARBA" id="ARBA00023136"/>
    </source>
</evidence>
<comment type="similarity">
    <text evidence="11">Belongs to the G-protein coupled receptor 1 family.</text>
</comment>
<evidence type="ECO:0000256" key="2">
    <source>
        <dbReference type="ARBA" id="ARBA00022475"/>
    </source>
</evidence>
<feature type="transmembrane region" description="Helical" evidence="12">
    <location>
        <begin position="85"/>
        <end position="109"/>
    </location>
</feature>
<dbReference type="PANTHER" id="PTHR24229">
    <property type="entry name" value="NEUROPEPTIDES RECEPTOR"/>
    <property type="match status" value="1"/>
</dbReference>
<evidence type="ECO:0000256" key="8">
    <source>
        <dbReference type="ARBA" id="ARBA00023170"/>
    </source>
</evidence>
<dbReference type="PROSITE" id="PS50262">
    <property type="entry name" value="G_PROTEIN_RECEP_F1_2"/>
    <property type="match status" value="1"/>
</dbReference>
<feature type="transmembrane region" description="Helical" evidence="12">
    <location>
        <begin position="121"/>
        <end position="142"/>
    </location>
</feature>
<evidence type="ECO:0000313" key="14">
    <source>
        <dbReference type="EMBL" id="KAK0156396.1"/>
    </source>
</evidence>
<feature type="transmembrane region" description="Helical" evidence="12">
    <location>
        <begin position="204"/>
        <end position="234"/>
    </location>
</feature>
<dbReference type="InterPro" id="IPR000276">
    <property type="entry name" value="GPCR_Rhodpsn"/>
</dbReference>
<evidence type="ECO:0000256" key="4">
    <source>
        <dbReference type="ARBA" id="ARBA00022989"/>
    </source>
</evidence>
<dbReference type="EMBL" id="JAOPHQ010000010">
    <property type="protein sequence ID" value="KAK0156396.1"/>
    <property type="molecule type" value="Genomic_DNA"/>
</dbReference>
<dbReference type="PROSITE" id="PS00237">
    <property type="entry name" value="G_PROTEIN_RECEP_F1_1"/>
    <property type="match status" value="1"/>
</dbReference>
<evidence type="ECO:0000259" key="13">
    <source>
        <dbReference type="PROSITE" id="PS50262"/>
    </source>
</evidence>
<feature type="transmembrane region" description="Helical" evidence="12">
    <location>
        <begin position="162"/>
        <end position="184"/>
    </location>
</feature>
<dbReference type="GO" id="GO:0004994">
    <property type="term" value="F:somatostatin receptor activity"/>
    <property type="evidence" value="ECO:0007669"/>
    <property type="project" value="InterPro"/>
</dbReference>
<keyword evidence="8 11" id="KW-0675">Receptor</keyword>
<dbReference type="GO" id="GO:0043005">
    <property type="term" value="C:neuron projection"/>
    <property type="evidence" value="ECO:0007669"/>
    <property type="project" value="TreeGrafter"/>
</dbReference>
<dbReference type="Gene3D" id="1.20.1070.10">
    <property type="entry name" value="Rhodopsin 7-helix transmembrane proteins"/>
    <property type="match status" value="1"/>
</dbReference>
<keyword evidence="9" id="KW-0325">Glycoprotein</keyword>
<dbReference type="PRINTS" id="PR00237">
    <property type="entry name" value="GPCRRHODOPSN"/>
</dbReference>
<proteinExistence type="inferred from homology"/>
<protein>
    <submittedName>
        <fullName evidence="14">Somatostatin receptor type 5</fullName>
    </submittedName>
</protein>
<evidence type="ECO:0000256" key="3">
    <source>
        <dbReference type="ARBA" id="ARBA00022692"/>
    </source>
</evidence>
<dbReference type="FunFam" id="1.20.1070.10:FF:000039">
    <property type="entry name" value="somatostatin receptor type 2"/>
    <property type="match status" value="1"/>
</dbReference>
<dbReference type="PRINTS" id="PR00591">
    <property type="entry name" value="SOMATOSTTN5R"/>
</dbReference>
<dbReference type="Pfam" id="PF00001">
    <property type="entry name" value="7tm_1"/>
    <property type="match status" value="1"/>
</dbReference>
<dbReference type="InterPro" id="IPR001184">
    <property type="entry name" value="Somatstn_rcpt_5"/>
</dbReference>
<keyword evidence="3 11" id="KW-0812">Transmembrane</keyword>
<feature type="domain" description="G-protein coupled receptors family 1 profile" evidence="13">
    <location>
        <begin position="64"/>
        <end position="313"/>
    </location>
</feature>
<reference evidence="14" key="1">
    <citation type="journal article" date="2023" name="Front. Mar. Sci.">
        <title>A new Merluccius polli reference genome to investigate the effects of global change in West African waters.</title>
        <authorList>
            <person name="Mateo J.L."/>
            <person name="Blanco-Fernandez C."/>
            <person name="Garcia-Vazquez E."/>
            <person name="Machado-Schiaffino G."/>
        </authorList>
    </citation>
    <scope>NUCLEOTIDE SEQUENCE</scope>
    <source>
        <strain evidence="14">C29</strain>
        <tissue evidence="14">Fin</tissue>
    </source>
</reference>
<dbReference type="InterPro" id="IPR000586">
    <property type="entry name" value="Somatstn_rcpt"/>
</dbReference>
<keyword evidence="6 12" id="KW-0472">Membrane</keyword>
<evidence type="ECO:0000256" key="11">
    <source>
        <dbReference type="RuleBase" id="RU000688"/>
    </source>
</evidence>
<keyword evidence="10 11" id="KW-0807">Transducer</keyword>
<evidence type="ECO:0000256" key="5">
    <source>
        <dbReference type="ARBA" id="ARBA00023040"/>
    </source>
</evidence>
<keyword evidence="4 12" id="KW-1133">Transmembrane helix</keyword>
<dbReference type="GO" id="GO:0042923">
    <property type="term" value="F:neuropeptide binding"/>
    <property type="evidence" value="ECO:0007669"/>
    <property type="project" value="TreeGrafter"/>
</dbReference>
<sequence>MNDYNWTSETEDMTSASPSSTAHWVYYPNSTTNNTFNEATPFFGSWSVATAIIYLTVFIVGLLGNTLVIYVVVRYAKMKTVTNMYILNLAVADELYILGIPFLGTQSVLSYWLYGEFLCKVYMTADAMSQFTSIFCLTAMSIDRYLAVVHPIRSAKWRRPQVAKVFNCMVWVLSFLVVLPITIYSDVQDRFNSCNISWPDPHDLWSTVFILYTAILGFFAPLLVICLCYLLIVIKVRSASMRAGLTTRRQSERKVTRMVVIIVVVFVMCWLPFFITNMVNLVHIIPETSVSAVFYFFIVILSYVNSCANPFLYGFLSDNFKQSFRKVLCLHKGNGVDTTDQSGGRQAAVKKNPTGKPGGLHCVNGNNTLNTEVRLKRDMEEKAMFQQTAVSSLRVHIVSPPLRCSSRSYADRSAGRAAEESAYDREEQWSGGEIIWTRSELTAVC</sequence>
<evidence type="ECO:0000256" key="1">
    <source>
        <dbReference type="ARBA" id="ARBA00004651"/>
    </source>
</evidence>
<dbReference type="PRINTS" id="PR00246">
    <property type="entry name" value="SOMATOSTATNR"/>
</dbReference>
<dbReference type="PANTHER" id="PTHR24229:SF20">
    <property type="entry name" value="SOMATOSTATIN RECEPTOR TYPE 5"/>
    <property type="match status" value="1"/>
</dbReference>
<dbReference type="AlphaFoldDB" id="A0AA47P9T5"/>
<evidence type="ECO:0000256" key="7">
    <source>
        <dbReference type="ARBA" id="ARBA00023157"/>
    </source>
</evidence>
<name>A0AA47P9T5_MERPO</name>
<dbReference type="GO" id="GO:0071385">
    <property type="term" value="P:cellular response to glucocorticoid stimulus"/>
    <property type="evidence" value="ECO:0007669"/>
    <property type="project" value="TreeGrafter"/>
</dbReference>
<evidence type="ECO:0000256" key="12">
    <source>
        <dbReference type="SAM" id="Phobius"/>
    </source>
</evidence>
<feature type="transmembrane region" description="Helical" evidence="12">
    <location>
        <begin position="51"/>
        <end position="73"/>
    </location>
</feature>
<keyword evidence="5 11" id="KW-0297">G-protein coupled receptor</keyword>
<dbReference type="SMART" id="SM01381">
    <property type="entry name" value="7TM_GPCR_Srsx"/>
    <property type="match status" value="1"/>
</dbReference>
<feature type="transmembrane region" description="Helical" evidence="12">
    <location>
        <begin position="255"/>
        <end position="273"/>
    </location>
</feature>